<reference evidence="1 2" key="1">
    <citation type="submission" date="2017-05" db="EMBL/GenBank/DDBJ databases">
        <title>Complete and WGS of Bordetella genogroups.</title>
        <authorList>
            <person name="Spilker T."/>
            <person name="LiPuma J."/>
        </authorList>
    </citation>
    <scope>NUCLEOTIDE SEQUENCE [LARGE SCALE GENOMIC DNA]</scope>
    <source>
        <strain evidence="1 2">AU10456</strain>
    </source>
</reference>
<dbReference type="InterPro" id="IPR022037">
    <property type="entry name" value="DUF3606"/>
</dbReference>
<protein>
    <recommendedName>
        <fullName evidence="3">DUF3606 domain-containing protein</fullName>
    </recommendedName>
</protein>
<dbReference type="OrthoDB" id="7030114at2"/>
<name>A0A261T877_9BORD</name>
<gene>
    <name evidence="1" type="ORF">CAL25_21540</name>
</gene>
<keyword evidence="2" id="KW-1185">Reference proteome</keyword>
<accession>A0A261T877</accession>
<evidence type="ECO:0000313" key="2">
    <source>
        <dbReference type="Proteomes" id="UP000216913"/>
    </source>
</evidence>
<comment type="caution">
    <text evidence="1">The sequence shown here is derived from an EMBL/GenBank/DDBJ whole genome shotgun (WGS) entry which is preliminary data.</text>
</comment>
<dbReference type="Proteomes" id="UP000216913">
    <property type="component" value="Unassembled WGS sequence"/>
</dbReference>
<proteinExistence type="predicted"/>
<dbReference type="Pfam" id="PF12244">
    <property type="entry name" value="DUF3606"/>
    <property type="match status" value="1"/>
</dbReference>
<evidence type="ECO:0000313" key="1">
    <source>
        <dbReference type="EMBL" id="OZI45809.1"/>
    </source>
</evidence>
<organism evidence="1 2">
    <name type="scientific">Bordetella genomosp. 5</name>
    <dbReference type="NCBI Taxonomy" id="1395608"/>
    <lineage>
        <taxon>Bacteria</taxon>
        <taxon>Pseudomonadati</taxon>
        <taxon>Pseudomonadota</taxon>
        <taxon>Betaproteobacteria</taxon>
        <taxon>Burkholderiales</taxon>
        <taxon>Alcaligenaceae</taxon>
        <taxon>Bordetella</taxon>
    </lineage>
</organism>
<dbReference type="AlphaFoldDB" id="A0A261T877"/>
<sequence>MALLLELPAVPVEPTITQRAFPLTNAAGASAWRLLRLHGFHHDPQEMTMPTFPTVESSAPDGTDQLDVQDNDQLNAWRERLGVTQDQLEQAIHEVGTEWVAVRDYLATPASGRTS</sequence>
<evidence type="ECO:0008006" key="3">
    <source>
        <dbReference type="Google" id="ProtNLM"/>
    </source>
</evidence>
<dbReference type="EMBL" id="NEVP01000012">
    <property type="protein sequence ID" value="OZI45809.1"/>
    <property type="molecule type" value="Genomic_DNA"/>
</dbReference>